<evidence type="ECO:0000313" key="3">
    <source>
        <dbReference type="Proteomes" id="UP001188597"/>
    </source>
</evidence>
<protein>
    <submittedName>
        <fullName evidence="2">Uncharacterized protein</fullName>
    </submittedName>
</protein>
<keyword evidence="3" id="KW-1185">Reference proteome</keyword>
<feature type="region of interest" description="Disordered" evidence="1">
    <location>
        <begin position="1"/>
        <end position="28"/>
    </location>
</feature>
<proteinExistence type="predicted"/>
<sequence>MGKIVSQTEIKSDGDVSMSSGDRSHTISPTSSLIKFKDLICMKANGELLALSFFGTMSTIPVRNELY</sequence>
<evidence type="ECO:0000313" key="2">
    <source>
        <dbReference type="EMBL" id="KAK3007891.1"/>
    </source>
</evidence>
<evidence type="ECO:0000256" key="1">
    <source>
        <dbReference type="SAM" id="MobiDB-lite"/>
    </source>
</evidence>
<feature type="compositionally biased region" description="Polar residues" evidence="1">
    <location>
        <begin position="17"/>
        <end position="28"/>
    </location>
</feature>
<organism evidence="2 3">
    <name type="scientific">Escallonia herrerae</name>
    <dbReference type="NCBI Taxonomy" id="1293975"/>
    <lineage>
        <taxon>Eukaryota</taxon>
        <taxon>Viridiplantae</taxon>
        <taxon>Streptophyta</taxon>
        <taxon>Embryophyta</taxon>
        <taxon>Tracheophyta</taxon>
        <taxon>Spermatophyta</taxon>
        <taxon>Magnoliopsida</taxon>
        <taxon>eudicotyledons</taxon>
        <taxon>Gunneridae</taxon>
        <taxon>Pentapetalae</taxon>
        <taxon>asterids</taxon>
        <taxon>campanulids</taxon>
        <taxon>Escalloniales</taxon>
        <taxon>Escalloniaceae</taxon>
        <taxon>Escallonia</taxon>
    </lineage>
</organism>
<accession>A0AA89APK7</accession>
<comment type="caution">
    <text evidence="2">The sequence shown here is derived from an EMBL/GenBank/DDBJ whole genome shotgun (WGS) entry which is preliminary data.</text>
</comment>
<dbReference type="Proteomes" id="UP001188597">
    <property type="component" value="Unassembled WGS sequence"/>
</dbReference>
<dbReference type="AlphaFoldDB" id="A0AA89APK7"/>
<reference evidence="2" key="1">
    <citation type="submission" date="2022-12" db="EMBL/GenBank/DDBJ databases">
        <title>Draft genome assemblies for two species of Escallonia (Escalloniales).</title>
        <authorList>
            <person name="Chanderbali A."/>
            <person name="Dervinis C."/>
            <person name="Anghel I."/>
            <person name="Soltis D."/>
            <person name="Soltis P."/>
            <person name="Zapata F."/>
        </authorList>
    </citation>
    <scope>NUCLEOTIDE SEQUENCE</scope>
    <source>
        <strain evidence="2">UCBG64.0493</strain>
        <tissue evidence="2">Leaf</tissue>
    </source>
</reference>
<dbReference type="EMBL" id="JAVXUP010001813">
    <property type="protein sequence ID" value="KAK3007891.1"/>
    <property type="molecule type" value="Genomic_DNA"/>
</dbReference>
<name>A0AA89APK7_9ASTE</name>
<gene>
    <name evidence="2" type="ORF">RJ639_015232</name>
</gene>